<evidence type="ECO:0008006" key="4">
    <source>
        <dbReference type="Google" id="ProtNLM"/>
    </source>
</evidence>
<evidence type="ECO:0000313" key="3">
    <source>
        <dbReference type="Proteomes" id="UP001162131"/>
    </source>
</evidence>
<dbReference type="EMBL" id="CAJZBQ010000027">
    <property type="protein sequence ID" value="CAG9321080.1"/>
    <property type="molecule type" value="Genomic_DNA"/>
</dbReference>
<proteinExistence type="predicted"/>
<organism evidence="2 3">
    <name type="scientific">Blepharisma stoltei</name>
    <dbReference type="NCBI Taxonomy" id="1481888"/>
    <lineage>
        <taxon>Eukaryota</taxon>
        <taxon>Sar</taxon>
        <taxon>Alveolata</taxon>
        <taxon>Ciliophora</taxon>
        <taxon>Postciliodesmatophora</taxon>
        <taxon>Heterotrichea</taxon>
        <taxon>Heterotrichida</taxon>
        <taxon>Blepharismidae</taxon>
        <taxon>Blepharisma</taxon>
    </lineage>
</organism>
<evidence type="ECO:0000313" key="2">
    <source>
        <dbReference type="EMBL" id="CAG9321080.1"/>
    </source>
</evidence>
<sequence>MKAVQFYPSIKGNKEPKPNWLAWKRMSITHKVSTPVSKIRDLRKKIYFDDPKFISQVENPSIKVEPVKITKNLNLKNSRFSAETIVTPLPKSISIEEPKEDFIEATLNHFLENNAVTYLPPIDFINKVSPSPELSINKEANNDDSARNHLENDKNNAKLVDDSEMFENNLEKIEHELFKDLLPKPVKLQQNHKRLISEKVTLADLGLIGQHIPHKYFPKRDSVAIRARQSQSPKVCYISSTQEESTSFNTPRPRHTLQTPIAAHSSPRALKSITRTEFYKFASASPPSKLPKASLIFLEEEVRDISPTYRPRNSTGFYHKSEMTPKAHVINIGISTDS</sequence>
<evidence type="ECO:0000256" key="1">
    <source>
        <dbReference type="SAM" id="MobiDB-lite"/>
    </source>
</evidence>
<feature type="compositionally biased region" description="Basic and acidic residues" evidence="1">
    <location>
        <begin position="140"/>
        <end position="156"/>
    </location>
</feature>
<keyword evidence="3" id="KW-1185">Reference proteome</keyword>
<dbReference type="Proteomes" id="UP001162131">
    <property type="component" value="Unassembled WGS sequence"/>
</dbReference>
<accession>A0AAU9J2I0</accession>
<feature type="region of interest" description="Disordered" evidence="1">
    <location>
        <begin position="137"/>
        <end position="156"/>
    </location>
</feature>
<protein>
    <recommendedName>
        <fullName evidence="4">Testicular haploid expressed protein</fullName>
    </recommendedName>
</protein>
<name>A0AAU9J2I0_9CILI</name>
<gene>
    <name evidence="2" type="ORF">BSTOLATCC_MIC27651</name>
</gene>
<comment type="caution">
    <text evidence="2">The sequence shown here is derived from an EMBL/GenBank/DDBJ whole genome shotgun (WGS) entry which is preliminary data.</text>
</comment>
<reference evidence="2" key="1">
    <citation type="submission" date="2021-09" db="EMBL/GenBank/DDBJ databases">
        <authorList>
            <consortium name="AG Swart"/>
            <person name="Singh M."/>
            <person name="Singh A."/>
            <person name="Seah K."/>
            <person name="Emmerich C."/>
        </authorList>
    </citation>
    <scope>NUCLEOTIDE SEQUENCE</scope>
    <source>
        <strain evidence="2">ATCC30299</strain>
    </source>
</reference>
<dbReference type="AlphaFoldDB" id="A0AAU9J2I0"/>